<dbReference type="Proteomes" id="UP000553632">
    <property type="component" value="Unassembled WGS sequence"/>
</dbReference>
<name>A0A7J6S9F1_PEROL</name>
<feature type="non-terminal residue" evidence="1">
    <location>
        <position position="115"/>
    </location>
</feature>
<proteinExistence type="predicted"/>
<dbReference type="Proteomes" id="UP000574390">
    <property type="component" value="Unassembled WGS sequence"/>
</dbReference>
<evidence type="ECO:0000313" key="1">
    <source>
        <dbReference type="EMBL" id="KAF4729487.1"/>
    </source>
</evidence>
<dbReference type="InterPro" id="IPR036398">
    <property type="entry name" value="CA_dom_sf"/>
</dbReference>
<accession>A0A7J6S9F1</accession>
<evidence type="ECO:0000313" key="4">
    <source>
        <dbReference type="Proteomes" id="UP000574390"/>
    </source>
</evidence>
<dbReference type="SUPFAM" id="SSF51069">
    <property type="entry name" value="Carbonic anhydrase"/>
    <property type="match status" value="1"/>
</dbReference>
<reference evidence="3 4" key="1">
    <citation type="submission" date="2020-04" db="EMBL/GenBank/DDBJ databases">
        <title>Perkinsus olseni comparative genomics.</title>
        <authorList>
            <person name="Bogema D.R."/>
        </authorList>
    </citation>
    <scope>NUCLEOTIDE SEQUENCE [LARGE SCALE GENOMIC DNA]</scope>
    <source>
        <strain evidence="1">ATCC PRA-205</strain>
        <strain evidence="2 3">ATCC PRA-207</strain>
    </source>
</reference>
<organism evidence="1 4">
    <name type="scientific">Perkinsus olseni</name>
    <name type="common">Perkinsus atlanticus</name>
    <dbReference type="NCBI Taxonomy" id="32597"/>
    <lineage>
        <taxon>Eukaryota</taxon>
        <taxon>Sar</taxon>
        <taxon>Alveolata</taxon>
        <taxon>Perkinsozoa</taxon>
        <taxon>Perkinsea</taxon>
        <taxon>Perkinsida</taxon>
        <taxon>Perkinsidae</taxon>
        <taxon>Perkinsus</taxon>
    </lineage>
</organism>
<dbReference type="AlphaFoldDB" id="A0A7J6S9F1"/>
<protein>
    <submittedName>
        <fullName evidence="1">Uncharacterized protein</fullName>
    </submittedName>
</protein>
<keyword evidence="3" id="KW-1185">Reference proteome</keyword>
<comment type="caution">
    <text evidence="1">The sequence shown here is derived from an EMBL/GenBank/DDBJ whole genome shotgun (WGS) entry which is preliminary data.</text>
</comment>
<dbReference type="EMBL" id="JABANO010008209">
    <property type="protein sequence ID" value="KAF4748911.1"/>
    <property type="molecule type" value="Genomic_DNA"/>
</dbReference>
<sequence>EHLLLGLAYPMGLNFVHNNEKYVSCGDAKGRLVEKILEAVKTGSETVTLIDLYGLMPEDASTKSAVGPDGDIIAPSYRYVQPLNGRKIYMTEGLTEEVNLYRHRICDGLSSCGDS</sequence>
<feature type="non-terminal residue" evidence="1">
    <location>
        <position position="1"/>
    </location>
</feature>
<gene>
    <name evidence="1" type="ORF">FOZ62_029192</name>
    <name evidence="2" type="ORF">FOZ63_030966</name>
</gene>
<evidence type="ECO:0000313" key="2">
    <source>
        <dbReference type="EMBL" id="KAF4748911.1"/>
    </source>
</evidence>
<evidence type="ECO:0000313" key="3">
    <source>
        <dbReference type="Proteomes" id="UP000553632"/>
    </source>
</evidence>
<dbReference type="EMBL" id="JABANM010016411">
    <property type="protein sequence ID" value="KAF4729487.1"/>
    <property type="molecule type" value="Genomic_DNA"/>
</dbReference>